<comment type="caution">
    <text evidence="1">The sequence shown here is derived from an EMBL/GenBank/DDBJ whole genome shotgun (WGS) entry which is preliminary data.</text>
</comment>
<reference evidence="1" key="1">
    <citation type="submission" date="2020-11" db="EMBL/GenBank/DDBJ databases">
        <authorList>
            <consortium name="DOE Joint Genome Institute"/>
            <person name="Ahrendt S."/>
            <person name="Riley R."/>
            <person name="Andreopoulos W."/>
            <person name="Labutti K."/>
            <person name="Pangilinan J."/>
            <person name="Ruiz-Duenas F.J."/>
            <person name="Barrasa J.M."/>
            <person name="Sanchez-Garcia M."/>
            <person name="Camarero S."/>
            <person name="Miyauchi S."/>
            <person name="Serrano A."/>
            <person name="Linde D."/>
            <person name="Babiker R."/>
            <person name="Drula E."/>
            <person name="Ayuso-Fernandez I."/>
            <person name="Pacheco R."/>
            <person name="Padilla G."/>
            <person name="Ferreira P."/>
            <person name="Barriuso J."/>
            <person name="Kellner H."/>
            <person name="Castanera R."/>
            <person name="Alfaro M."/>
            <person name="Ramirez L."/>
            <person name="Pisabarro A.G."/>
            <person name="Kuo A."/>
            <person name="Tritt A."/>
            <person name="Lipzen A."/>
            <person name="He G."/>
            <person name="Yan M."/>
            <person name="Ng V."/>
            <person name="Cullen D."/>
            <person name="Martin F."/>
            <person name="Rosso M.-N."/>
            <person name="Henrissat B."/>
            <person name="Hibbett D."/>
            <person name="Martinez A.T."/>
            <person name="Grigoriev I.V."/>
        </authorList>
    </citation>
    <scope>NUCLEOTIDE SEQUENCE</scope>
    <source>
        <strain evidence="1">AH 40177</strain>
    </source>
</reference>
<protein>
    <submittedName>
        <fullName evidence="1">Uncharacterized protein</fullName>
    </submittedName>
</protein>
<gene>
    <name evidence="1" type="ORF">BDP27DRAFT_1422620</name>
</gene>
<evidence type="ECO:0000313" key="2">
    <source>
        <dbReference type="Proteomes" id="UP000772434"/>
    </source>
</evidence>
<organism evidence="1 2">
    <name type="scientific">Rhodocollybia butyracea</name>
    <dbReference type="NCBI Taxonomy" id="206335"/>
    <lineage>
        <taxon>Eukaryota</taxon>
        <taxon>Fungi</taxon>
        <taxon>Dikarya</taxon>
        <taxon>Basidiomycota</taxon>
        <taxon>Agaricomycotina</taxon>
        <taxon>Agaricomycetes</taxon>
        <taxon>Agaricomycetidae</taxon>
        <taxon>Agaricales</taxon>
        <taxon>Marasmiineae</taxon>
        <taxon>Omphalotaceae</taxon>
        <taxon>Rhodocollybia</taxon>
    </lineage>
</organism>
<evidence type="ECO:0000313" key="1">
    <source>
        <dbReference type="EMBL" id="KAF9067761.1"/>
    </source>
</evidence>
<dbReference type="AlphaFoldDB" id="A0A9P5PLB1"/>
<accession>A0A9P5PLB1</accession>
<sequence>MAVVVDCFTGSADTPSLSTKQEILRQLSKTRKEVGRRTGEILCCTRIPLDSKTSTLISHVRRIRPDVFPPYGSHMQRCADYLYGSGNLSTL</sequence>
<dbReference type="Proteomes" id="UP000772434">
    <property type="component" value="Unassembled WGS sequence"/>
</dbReference>
<name>A0A9P5PLB1_9AGAR</name>
<proteinExistence type="predicted"/>
<dbReference type="EMBL" id="JADNRY010000069">
    <property type="protein sequence ID" value="KAF9067761.1"/>
    <property type="molecule type" value="Genomic_DNA"/>
</dbReference>
<keyword evidence="2" id="KW-1185">Reference proteome</keyword>